<proteinExistence type="predicted"/>
<dbReference type="PANTHER" id="PTHR14237">
    <property type="entry name" value="MOLYBDOPTERIN COFACTOR SULFURASE MOSC"/>
    <property type="match status" value="1"/>
</dbReference>
<gene>
    <name evidence="2" type="ORF">L207DRAFT_220123</name>
</gene>
<dbReference type="Pfam" id="PF03476">
    <property type="entry name" value="MOSC_N"/>
    <property type="match status" value="1"/>
</dbReference>
<dbReference type="OrthoDB" id="17255at2759"/>
<dbReference type="Proteomes" id="UP000235786">
    <property type="component" value="Unassembled WGS sequence"/>
</dbReference>
<organism evidence="2 3">
    <name type="scientific">Hyaloscypha variabilis (strain UAMH 11265 / GT02V1 / F)</name>
    <name type="common">Meliniomyces variabilis</name>
    <dbReference type="NCBI Taxonomy" id="1149755"/>
    <lineage>
        <taxon>Eukaryota</taxon>
        <taxon>Fungi</taxon>
        <taxon>Dikarya</taxon>
        <taxon>Ascomycota</taxon>
        <taxon>Pezizomycotina</taxon>
        <taxon>Leotiomycetes</taxon>
        <taxon>Helotiales</taxon>
        <taxon>Hyaloscyphaceae</taxon>
        <taxon>Hyaloscypha</taxon>
        <taxon>Hyaloscypha variabilis</taxon>
    </lineage>
</organism>
<dbReference type="SUPFAM" id="SSF50800">
    <property type="entry name" value="PK beta-barrel domain-like"/>
    <property type="match status" value="1"/>
</dbReference>
<evidence type="ECO:0000313" key="2">
    <source>
        <dbReference type="EMBL" id="PMD46740.1"/>
    </source>
</evidence>
<dbReference type="InterPro" id="IPR011037">
    <property type="entry name" value="Pyrv_Knase-like_insert_dom_sf"/>
</dbReference>
<evidence type="ECO:0000313" key="3">
    <source>
        <dbReference type="Proteomes" id="UP000235786"/>
    </source>
</evidence>
<reference evidence="2 3" key="1">
    <citation type="submission" date="2016-04" db="EMBL/GenBank/DDBJ databases">
        <title>A degradative enzymes factory behind the ericoid mycorrhizal symbiosis.</title>
        <authorList>
            <consortium name="DOE Joint Genome Institute"/>
            <person name="Martino E."/>
            <person name="Morin E."/>
            <person name="Grelet G."/>
            <person name="Kuo A."/>
            <person name="Kohler A."/>
            <person name="Daghino S."/>
            <person name="Barry K."/>
            <person name="Choi C."/>
            <person name="Cichocki N."/>
            <person name="Clum A."/>
            <person name="Copeland A."/>
            <person name="Hainaut M."/>
            <person name="Haridas S."/>
            <person name="Labutti K."/>
            <person name="Lindquist E."/>
            <person name="Lipzen A."/>
            <person name="Khouja H.-R."/>
            <person name="Murat C."/>
            <person name="Ohm R."/>
            <person name="Olson A."/>
            <person name="Spatafora J."/>
            <person name="Veneault-Fourrey C."/>
            <person name="Henrissat B."/>
            <person name="Grigoriev I."/>
            <person name="Martin F."/>
            <person name="Perotto S."/>
        </authorList>
    </citation>
    <scope>NUCLEOTIDE SEQUENCE [LARGE SCALE GENOMIC DNA]</scope>
    <source>
        <strain evidence="2 3">F</strain>
    </source>
</reference>
<protein>
    <recommendedName>
        <fullName evidence="1">MOSC domain-containing protein</fullName>
    </recommendedName>
</protein>
<dbReference type="GO" id="GO:0003824">
    <property type="term" value="F:catalytic activity"/>
    <property type="evidence" value="ECO:0007669"/>
    <property type="project" value="InterPro"/>
</dbReference>
<dbReference type="EMBL" id="KZ613939">
    <property type="protein sequence ID" value="PMD46740.1"/>
    <property type="molecule type" value="Genomic_DNA"/>
</dbReference>
<sequence>MKITQVPLTQCNAGPLLTNLQLNIYPIKSLRGISLPSATLCAQGLAYDRRYILLKPLPDGKHKSMFVGNMPEMALFHPTLSSSPENPWTHFTVDYRPPNPVSNQKEPLEIPFSPEIKRLKKINIEIHTDPAYPAYIMPEEINTWFSERFGYPVLLAYLGDSLGVKRDDEEAKNWIATVKPLIPGAGSAINFSDGAPLLLTSESSLEDLHPRLGGEKAVHEKFRPNIIVDGEGVPWDEDYWAEVKLVRNGLTIVLVANCSRCTSINVDLEKGRMGEGESGKLLKKMMKDRRIDKGDKWSPIFGRYGFPTHGGEIRVGDEVVVSRRNQEHTVAKKVMPRLTHVEIVV</sequence>
<dbReference type="AlphaFoldDB" id="A0A2J6S7J7"/>
<dbReference type="InterPro" id="IPR005302">
    <property type="entry name" value="MoCF_Sase_C"/>
</dbReference>
<dbReference type="GO" id="GO:0030151">
    <property type="term" value="F:molybdenum ion binding"/>
    <property type="evidence" value="ECO:0007669"/>
    <property type="project" value="InterPro"/>
</dbReference>
<dbReference type="GO" id="GO:0030170">
    <property type="term" value="F:pyridoxal phosphate binding"/>
    <property type="evidence" value="ECO:0007669"/>
    <property type="project" value="InterPro"/>
</dbReference>
<dbReference type="Pfam" id="PF03473">
    <property type="entry name" value="MOSC"/>
    <property type="match status" value="1"/>
</dbReference>
<evidence type="ECO:0000259" key="1">
    <source>
        <dbReference type="PROSITE" id="PS51340"/>
    </source>
</evidence>
<dbReference type="PROSITE" id="PS51340">
    <property type="entry name" value="MOSC"/>
    <property type="match status" value="1"/>
</dbReference>
<accession>A0A2J6S7J7</accession>
<dbReference type="PANTHER" id="PTHR14237:SF34">
    <property type="entry name" value="MOSC DOMAIN PROTEIN (AFU_ORTHOLOGUE AFUA_2G07820)"/>
    <property type="match status" value="1"/>
</dbReference>
<keyword evidence="3" id="KW-1185">Reference proteome</keyword>
<dbReference type="SUPFAM" id="SSF141673">
    <property type="entry name" value="MOSC N-terminal domain-like"/>
    <property type="match status" value="1"/>
</dbReference>
<feature type="domain" description="MOSC" evidence="1">
    <location>
        <begin position="147"/>
        <end position="322"/>
    </location>
</feature>
<dbReference type="InterPro" id="IPR005303">
    <property type="entry name" value="MOCOS_middle"/>
</dbReference>
<name>A0A2J6S7J7_HYAVF</name>